<evidence type="ECO:0000256" key="6">
    <source>
        <dbReference type="ARBA" id="ARBA00023125"/>
    </source>
</evidence>
<dbReference type="GO" id="GO:0008233">
    <property type="term" value="F:peptidase activity"/>
    <property type="evidence" value="ECO:0007669"/>
    <property type="project" value="UniProtKB-KW"/>
</dbReference>
<keyword evidence="3" id="KW-0227">DNA damage</keyword>
<dbReference type="PANTHER" id="PTHR13604:SF0">
    <property type="entry name" value="ABASIC SITE PROCESSING PROTEIN HMCES"/>
    <property type="match status" value="1"/>
</dbReference>
<dbReference type="Gene3D" id="3.90.1680.10">
    <property type="entry name" value="SOS response associated peptidase-like"/>
    <property type="match status" value="1"/>
</dbReference>
<keyword evidence="5" id="KW-0190">Covalent protein-DNA linkage</keyword>
<keyword evidence="7" id="KW-0456">Lyase</keyword>
<dbReference type="EMBL" id="MU154656">
    <property type="protein sequence ID" value="KAF9489887.1"/>
    <property type="molecule type" value="Genomic_DNA"/>
</dbReference>
<keyword evidence="10" id="KW-1185">Reference proteome</keyword>
<evidence type="ECO:0000256" key="1">
    <source>
        <dbReference type="ARBA" id="ARBA00008136"/>
    </source>
</evidence>
<dbReference type="InterPro" id="IPR036590">
    <property type="entry name" value="SRAP-like"/>
</dbReference>
<dbReference type="Proteomes" id="UP000807025">
    <property type="component" value="Unassembled WGS sequence"/>
</dbReference>
<feature type="region of interest" description="Disordered" evidence="8">
    <location>
        <begin position="373"/>
        <end position="417"/>
    </location>
</feature>
<feature type="region of interest" description="Disordered" evidence="8">
    <location>
        <begin position="265"/>
        <end position="331"/>
    </location>
</feature>
<keyword evidence="2" id="KW-0645">Protease</keyword>
<dbReference type="Pfam" id="PF02586">
    <property type="entry name" value="SRAP"/>
    <property type="match status" value="1"/>
</dbReference>
<evidence type="ECO:0000256" key="5">
    <source>
        <dbReference type="ARBA" id="ARBA00023124"/>
    </source>
</evidence>
<evidence type="ECO:0000256" key="2">
    <source>
        <dbReference type="ARBA" id="ARBA00022670"/>
    </source>
</evidence>
<feature type="compositionally biased region" description="Pro residues" evidence="8">
    <location>
        <begin position="376"/>
        <end position="394"/>
    </location>
</feature>
<evidence type="ECO:0000313" key="9">
    <source>
        <dbReference type="EMBL" id="KAF9489887.1"/>
    </source>
</evidence>
<dbReference type="GO" id="GO:0016829">
    <property type="term" value="F:lyase activity"/>
    <property type="evidence" value="ECO:0007669"/>
    <property type="project" value="UniProtKB-KW"/>
</dbReference>
<dbReference type="GO" id="GO:0006508">
    <property type="term" value="P:proteolysis"/>
    <property type="evidence" value="ECO:0007669"/>
    <property type="project" value="UniProtKB-KW"/>
</dbReference>
<dbReference type="PANTHER" id="PTHR13604">
    <property type="entry name" value="DC12-RELATED"/>
    <property type="match status" value="1"/>
</dbReference>
<comment type="similarity">
    <text evidence="1">Belongs to the SOS response-associated peptidase family.</text>
</comment>
<protein>
    <submittedName>
        <fullName evidence="9">DUF159-domain-containing protein</fullName>
    </submittedName>
</protein>
<dbReference type="GO" id="GO:0106300">
    <property type="term" value="P:protein-DNA covalent cross-linking repair"/>
    <property type="evidence" value="ECO:0007669"/>
    <property type="project" value="InterPro"/>
</dbReference>
<name>A0A9P5ZM18_PLEER</name>
<dbReference type="SUPFAM" id="SSF143081">
    <property type="entry name" value="BB1717-like"/>
    <property type="match status" value="1"/>
</dbReference>
<sequence>MCGRYALPRQQAHRVAEHPAHPNVGEWIDEDRFVPRYNIAPRTYAPVIRRRSPSEASSQSSSSDSREDLIMQTMRWGLVPSWSKHEDKTLSTTNARSENLVEGSGGIWGSIKGKKRCAVVAHGYYEWLTKGKDKLPHFIKHTDSPLMLMAGLYDCVTLQDSDAPLWTFTIVTTPANPSLSWLHDRQPLILSSPEALRTWLDTSSQSWTPELSKLVTRPTDSSTDKDGKLLCYQVPKEVGKVGTESPSYIEPVSQRKDGIEAMFAKAKSKSTVSSKPSAPPDRTMPTTSVANPFPPSSPSQKRKRTLSPDPDPSLASEVIPPPGTEVSSPSKRPFKVRFNYFNCPPPLPSCLLLIYICMLYILPQTIGRRAIQYKQPHPPSPSSPKKPKNTPPSPKKTKIKGDSSSGSAKITSFFKKG</sequence>
<reference evidence="9" key="1">
    <citation type="submission" date="2020-11" db="EMBL/GenBank/DDBJ databases">
        <authorList>
            <consortium name="DOE Joint Genome Institute"/>
            <person name="Ahrendt S."/>
            <person name="Riley R."/>
            <person name="Andreopoulos W."/>
            <person name="Labutti K."/>
            <person name="Pangilinan J."/>
            <person name="Ruiz-Duenas F.J."/>
            <person name="Barrasa J.M."/>
            <person name="Sanchez-Garcia M."/>
            <person name="Camarero S."/>
            <person name="Miyauchi S."/>
            <person name="Serrano A."/>
            <person name="Linde D."/>
            <person name="Babiker R."/>
            <person name="Drula E."/>
            <person name="Ayuso-Fernandez I."/>
            <person name="Pacheco R."/>
            <person name="Padilla G."/>
            <person name="Ferreira P."/>
            <person name="Barriuso J."/>
            <person name="Kellner H."/>
            <person name="Castanera R."/>
            <person name="Alfaro M."/>
            <person name="Ramirez L."/>
            <person name="Pisabarro A.G."/>
            <person name="Kuo A."/>
            <person name="Tritt A."/>
            <person name="Lipzen A."/>
            <person name="He G."/>
            <person name="Yan M."/>
            <person name="Ng V."/>
            <person name="Cullen D."/>
            <person name="Martin F."/>
            <person name="Rosso M.-N."/>
            <person name="Henrissat B."/>
            <person name="Hibbett D."/>
            <person name="Martinez A.T."/>
            <person name="Grigoriev I.V."/>
        </authorList>
    </citation>
    <scope>NUCLEOTIDE SEQUENCE</scope>
    <source>
        <strain evidence="9">ATCC 90797</strain>
    </source>
</reference>
<evidence type="ECO:0000313" key="10">
    <source>
        <dbReference type="Proteomes" id="UP000807025"/>
    </source>
</evidence>
<keyword evidence="6" id="KW-0238">DNA-binding</keyword>
<organism evidence="9 10">
    <name type="scientific">Pleurotus eryngii</name>
    <name type="common">Boletus of the steppes</name>
    <dbReference type="NCBI Taxonomy" id="5323"/>
    <lineage>
        <taxon>Eukaryota</taxon>
        <taxon>Fungi</taxon>
        <taxon>Dikarya</taxon>
        <taxon>Basidiomycota</taxon>
        <taxon>Agaricomycotina</taxon>
        <taxon>Agaricomycetes</taxon>
        <taxon>Agaricomycetidae</taxon>
        <taxon>Agaricales</taxon>
        <taxon>Pleurotineae</taxon>
        <taxon>Pleurotaceae</taxon>
        <taxon>Pleurotus</taxon>
    </lineage>
</organism>
<dbReference type="InterPro" id="IPR003738">
    <property type="entry name" value="SRAP"/>
</dbReference>
<keyword evidence="4" id="KW-0378">Hydrolase</keyword>
<evidence type="ECO:0000256" key="3">
    <source>
        <dbReference type="ARBA" id="ARBA00022763"/>
    </source>
</evidence>
<dbReference type="GO" id="GO:0003697">
    <property type="term" value="F:single-stranded DNA binding"/>
    <property type="evidence" value="ECO:0007669"/>
    <property type="project" value="InterPro"/>
</dbReference>
<evidence type="ECO:0000256" key="7">
    <source>
        <dbReference type="ARBA" id="ARBA00023239"/>
    </source>
</evidence>
<evidence type="ECO:0000256" key="8">
    <source>
        <dbReference type="SAM" id="MobiDB-lite"/>
    </source>
</evidence>
<gene>
    <name evidence="9" type="ORF">BDN71DRAFT_1511748</name>
</gene>
<accession>A0A9P5ZM18</accession>
<proteinExistence type="inferred from homology"/>
<evidence type="ECO:0000256" key="4">
    <source>
        <dbReference type="ARBA" id="ARBA00022801"/>
    </source>
</evidence>
<dbReference type="AlphaFoldDB" id="A0A9P5ZM18"/>
<dbReference type="OrthoDB" id="2111841at2759"/>
<comment type="caution">
    <text evidence="9">The sequence shown here is derived from an EMBL/GenBank/DDBJ whole genome shotgun (WGS) entry which is preliminary data.</text>
</comment>